<name>A0ABS8UXP2_DATST</name>
<dbReference type="EMBL" id="JACEIK010002735">
    <property type="protein sequence ID" value="MCD9638580.1"/>
    <property type="molecule type" value="Genomic_DNA"/>
</dbReference>
<comment type="caution">
    <text evidence="1">The sequence shown here is derived from an EMBL/GenBank/DDBJ whole genome shotgun (WGS) entry which is preliminary data.</text>
</comment>
<feature type="non-terminal residue" evidence="1">
    <location>
        <position position="56"/>
    </location>
</feature>
<organism evidence="1 2">
    <name type="scientific">Datura stramonium</name>
    <name type="common">Jimsonweed</name>
    <name type="synonym">Common thornapple</name>
    <dbReference type="NCBI Taxonomy" id="4076"/>
    <lineage>
        <taxon>Eukaryota</taxon>
        <taxon>Viridiplantae</taxon>
        <taxon>Streptophyta</taxon>
        <taxon>Embryophyta</taxon>
        <taxon>Tracheophyta</taxon>
        <taxon>Spermatophyta</taxon>
        <taxon>Magnoliopsida</taxon>
        <taxon>eudicotyledons</taxon>
        <taxon>Gunneridae</taxon>
        <taxon>Pentapetalae</taxon>
        <taxon>asterids</taxon>
        <taxon>lamiids</taxon>
        <taxon>Solanales</taxon>
        <taxon>Solanaceae</taxon>
        <taxon>Solanoideae</taxon>
        <taxon>Datureae</taxon>
        <taxon>Datura</taxon>
    </lineage>
</organism>
<dbReference type="Proteomes" id="UP000823775">
    <property type="component" value="Unassembled WGS sequence"/>
</dbReference>
<gene>
    <name evidence="1" type="ORF">HAX54_022638</name>
</gene>
<protein>
    <submittedName>
        <fullName evidence="1">Uncharacterized protein</fullName>
    </submittedName>
</protein>
<keyword evidence="2" id="KW-1185">Reference proteome</keyword>
<sequence length="56" mass="6604">VLNNRRLRPVLFEKTKQEWRVNKVLNPLVYPSIDVQGRLIDHLCSTRKDGLFIEGK</sequence>
<evidence type="ECO:0000313" key="1">
    <source>
        <dbReference type="EMBL" id="MCD9638580.1"/>
    </source>
</evidence>
<reference evidence="1 2" key="1">
    <citation type="journal article" date="2021" name="BMC Genomics">
        <title>Datura genome reveals duplications of psychoactive alkaloid biosynthetic genes and high mutation rate following tissue culture.</title>
        <authorList>
            <person name="Rajewski A."/>
            <person name="Carter-House D."/>
            <person name="Stajich J."/>
            <person name="Litt A."/>
        </authorList>
    </citation>
    <scope>NUCLEOTIDE SEQUENCE [LARGE SCALE GENOMIC DNA]</scope>
    <source>
        <strain evidence="1">AR-01</strain>
    </source>
</reference>
<evidence type="ECO:0000313" key="2">
    <source>
        <dbReference type="Proteomes" id="UP000823775"/>
    </source>
</evidence>
<accession>A0ABS8UXP2</accession>
<feature type="non-terminal residue" evidence="1">
    <location>
        <position position="1"/>
    </location>
</feature>
<proteinExistence type="predicted"/>